<comment type="caution">
    <text evidence="2">The sequence shown here is derived from an EMBL/GenBank/DDBJ whole genome shotgun (WGS) entry which is preliminary data.</text>
</comment>
<feature type="region of interest" description="Disordered" evidence="1">
    <location>
        <begin position="1"/>
        <end position="76"/>
    </location>
</feature>
<reference evidence="2 3" key="1">
    <citation type="submission" date="2021-01" db="EMBL/GenBank/DDBJ databases">
        <title>Genomic Encyclopedia of Type Strains, Phase IV (KMG-IV): sequencing the most valuable type-strain genomes for metagenomic binning, comparative biology and taxonomic classification.</title>
        <authorList>
            <person name="Goeker M."/>
        </authorList>
    </citation>
    <scope>NUCLEOTIDE SEQUENCE [LARGE SCALE GENOMIC DNA]</scope>
    <source>
        <strain evidence="2 3">DSM 105453</strain>
    </source>
</reference>
<dbReference type="EMBL" id="JAFBFH010000017">
    <property type="protein sequence ID" value="MBM7715742.1"/>
    <property type="molecule type" value="Genomic_DNA"/>
</dbReference>
<protein>
    <submittedName>
        <fullName evidence="2">Uncharacterized protein</fullName>
    </submittedName>
</protein>
<keyword evidence="3" id="KW-1185">Reference proteome</keyword>
<organism evidence="2 3">
    <name type="scientific">Siminovitchia thermophila</name>
    <dbReference type="NCBI Taxonomy" id="1245522"/>
    <lineage>
        <taxon>Bacteria</taxon>
        <taxon>Bacillati</taxon>
        <taxon>Bacillota</taxon>
        <taxon>Bacilli</taxon>
        <taxon>Bacillales</taxon>
        <taxon>Bacillaceae</taxon>
        <taxon>Siminovitchia</taxon>
    </lineage>
</organism>
<name>A0ABS2R7Z0_9BACI</name>
<accession>A0ABS2R7Z0</accession>
<sequence length="76" mass="8576">MKKKQPYKSLKNAPKEVLEQSPTGYGFMSVMETGEEKGRDDQEESPSLYGMEKNTSLQSADFSTTDNPYFSDREGV</sequence>
<evidence type="ECO:0000313" key="2">
    <source>
        <dbReference type="EMBL" id="MBM7715742.1"/>
    </source>
</evidence>
<proteinExistence type="predicted"/>
<dbReference type="RefSeq" id="WP_077114006.1">
    <property type="nucleotide sequence ID" value="NZ_JAFBFH010000017.1"/>
</dbReference>
<dbReference type="Proteomes" id="UP000823485">
    <property type="component" value="Unassembled WGS sequence"/>
</dbReference>
<feature type="compositionally biased region" description="Polar residues" evidence="1">
    <location>
        <begin position="53"/>
        <end position="68"/>
    </location>
</feature>
<evidence type="ECO:0000256" key="1">
    <source>
        <dbReference type="SAM" id="MobiDB-lite"/>
    </source>
</evidence>
<evidence type="ECO:0000313" key="3">
    <source>
        <dbReference type="Proteomes" id="UP000823485"/>
    </source>
</evidence>
<gene>
    <name evidence="2" type="ORF">JOC94_002731</name>
</gene>